<feature type="domain" description="Xylose isomerase-like TIM barrel" evidence="1">
    <location>
        <begin position="144"/>
        <end position="263"/>
    </location>
</feature>
<dbReference type="AlphaFoldDB" id="A0A809RDH0"/>
<reference evidence="2" key="1">
    <citation type="journal article" name="DNA Res.">
        <title>The physiological potential of anammox bacteria as revealed by their core genome structure.</title>
        <authorList>
            <person name="Okubo T."/>
            <person name="Toyoda A."/>
            <person name="Fukuhara K."/>
            <person name="Uchiyama I."/>
            <person name="Harigaya Y."/>
            <person name="Kuroiwa M."/>
            <person name="Suzuki T."/>
            <person name="Murakami Y."/>
            <person name="Suwa Y."/>
            <person name="Takami H."/>
        </authorList>
    </citation>
    <scope>NUCLEOTIDE SEQUENCE</scope>
    <source>
        <strain evidence="2">317325-2</strain>
    </source>
</reference>
<dbReference type="Proteomes" id="UP000662873">
    <property type="component" value="Chromosome"/>
</dbReference>
<evidence type="ECO:0000313" key="3">
    <source>
        <dbReference type="Proteomes" id="UP000662873"/>
    </source>
</evidence>
<evidence type="ECO:0000259" key="1">
    <source>
        <dbReference type="Pfam" id="PF01261"/>
    </source>
</evidence>
<accession>A0A809RDH0</accession>
<dbReference type="SUPFAM" id="SSF51658">
    <property type="entry name" value="Xylose isomerase-like"/>
    <property type="match status" value="1"/>
</dbReference>
<dbReference type="InterPro" id="IPR013022">
    <property type="entry name" value="Xyl_isomerase-like_TIM-brl"/>
</dbReference>
<proteinExistence type="predicted"/>
<name>A0A809RDH0_9BACT</name>
<organism evidence="2 3">
    <name type="scientific">Candidatus Nitrosymbiomonas proteolyticus</name>
    <dbReference type="NCBI Taxonomy" id="2608984"/>
    <lineage>
        <taxon>Bacteria</taxon>
        <taxon>Bacillati</taxon>
        <taxon>Armatimonadota</taxon>
        <taxon>Armatimonadota incertae sedis</taxon>
        <taxon>Candidatus Nitrosymbiomonas</taxon>
    </lineage>
</organism>
<dbReference type="Pfam" id="PF01261">
    <property type="entry name" value="AP_endonuc_2"/>
    <property type="match status" value="1"/>
</dbReference>
<evidence type="ECO:0000313" key="2">
    <source>
        <dbReference type="EMBL" id="BBO22435.1"/>
    </source>
</evidence>
<protein>
    <submittedName>
        <fullName evidence="2">Sugar phosphate isomerase/epimerase</fullName>
    </submittedName>
</protein>
<dbReference type="InterPro" id="IPR036237">
    <property type="entry name" value="Xyl_isomerase-like_sf"/>
</dbReference>
<sequence>MEREPQDSALSRRSLLASMVSLPVAGLFRSERFGQIPTSPYAPFRMGIHSYSLRGFDLNRAIETTRRLGLRHWEAFSAHVPLSNDPIFRSAVRTDLRIAGIHLAVCGVQAFDGDAAKSRRIFESAKLLGLETLSADPTPEALPALNDLTQEFGINIAIHNHGPGARYGKAADIERAVSRHNVRMGVCIDTGHALRSAEDPVRWVEIFGERVHDIHLKDVKDRTNWTILGQGDLRLGDFFRALAAQKYAGIVALEYEEKPDDPTADIEACLQAVRMTLSRVR</sequence>
<keyword evidence="2" id="KW-0413">Isomerase</keyword>
<dbReference type="PANTHER" id="PTHR12110">
    <property type="entry name" value="HYDROXYPYRUVATE ISOMERASE"/>
    <property type="match status" value="1"/>
</dbReference>
<dbReference type="InterPro" id="IPR050312">
    <property type="entry name" value="IolE/XylAMocC-like"/>
</dbReference>
<dbReference type="Gene3D" id="3.20.20.150">
    <property type="entry name" value="Divalent-metal-dependent TIM barrel enzymes"/>
    <property type="match status" value="1"/>
</dbReference>
<gene>
    <name evidence="2" type="ORF">NPRO_00300</name>
</gene>
<dbReference type="GO" id="GO:0016853">
    <property type="term" value="F:isomerase activity"/>
    <property type="evidence" value="ECO:0007669"/>
    <property type="project" value="UniProtKB-KW"/>
</dbReference>
<dbReference type="PANTHER" id="PTHR12110:SF41">
    <property type="entry name" value="INOSOSE DEHYDRATASE"/>
    <property type="match status" value="1"/>
</dbReference>
<dbReference type="KEGG" id="npy:NPRO_00300"/>
<dbReference type="EMBL" id="AP021858">
    <property type="protein sequence ID" value="BBO22435.1"/>
    <property type="molecule type" value="Genomic_DNA"/>
</dbReference>